<feature type="coiled-coil region" evidence="2">
    <location>
        <begin position="315"/>
        <end position="342"/>
    </location>
</feature>
<dbReference type="Proteomes" id="UP000486297">
    <property type="component" value="Unassembled WGS sequence"/>
</dbReference>
<dbReference type="AlphaFoldDB" id="A0A7X2GZ07"/>
<gene>
    <name evidence="4" type="ORF">GJU80_08970</name>
</gene>
<evidence type="ECO:0000256" key="1">
    <source>
        <dbReference type="ARBA" id="ARBA00008683"/>
    </source>
</evidence>
<feature type="domain" description="Peptidase S49" evidence="3">
    <location>
        <begin position="122"/>
        <end position="266"/>
    </location>
</feature>
<dbReference type="InterPro" id="IPR029045">
    <property type="entry name" value="ClpP/crotonase-like_dom_sf"/>
</dbReference>
<dbReference type="Gene3D" id="6.20.330.10">
    <property type="match status" value="1"/>
</dbReference>
<dbReference type="GO" id="GO:0008233">
    <property type="term" value="F:peptidase activity"/>
    <property type="evidence" value="ECO:0007669"/>
    <property type="project" value="InterPro"/>
</dbReference>
<dbReference type="PANTHER" id="PTHR42987">
    <property type="entry name" value="PEPTIDASE S49"/>
    <property type="match status" value="1"/>
</dbReference>
<reference evidence="4" key="1">
    <citation type="journal article" name="Emerg. Infect. Dis.">
        <title>Two cases of a newly characterized neisseria species.</title>
        <authorList>
            <person name="Mustapha M."/>
            <person name="Lemos A.P.S."/>
            <person name="Harrison L.H."/>
            <person name="Vantyne D."/>
            <person name="Sacchi C.T."/>
        </authorList>
    </citation>
    <scope>NUCLEOTIDE SEQUENCE</scope>
    <source>
        <strain evidence="4">N.95.16</strain>
    </source>
</reference>
<dbReference type="InterPro" id="IPR002142">
    <property type="entry name" value="Peptidase_S49"/>
</dbReference>
<dbReference type="Pfam" id="PF01343">
    <property type="entry name" value="Peptidase_S49"/>
    <property type="match status" value="1"/>
</dbReference>
<evidence type="ECO:0000256" key="2">
    <source>
        <dbReference type="SAM" id="Coils"/>
    </source>
</evidence>
<keyword evidence="5" id="KW-1185">Reference proteome</keyword>
<comment type="similarity">
    <text evidence="1">Belongs to the peptidase S49 family.</text>
</comment>
<evidence type="ECO:0000259" key="3">
    <source>
        <dbReference type="Pfam" id="PF01343"/>
    </source>
</evidence>
<proteinExistence type="inferred from homology"/>
<dbReference type="EMBL" id="WJXO01000001">
    <property type="protein sequence ID" value="MRN38601.1"/>
    <property type="molecule type" value="Genomic_DNA"/>
</dbReference>
<dbReference type="CDD" id="cd07022">
    <property type="entry name" value="S49_Sppa_36K_type"/>
    <property type="match status" value="1"/>
</dbReference>
<dbReference type="SUPFAM" id="SSF52096">
    <property type="entry name" value="ClpP/crotonase"/>
    <property type="match status" value="1"/>
</dbReference>
<dbReference type="GO" id="GO:0006508">
    <property type="term" value="P:proteolysis"/>
    <property type="evidence" value="ECO:0007669"/>
    <property type="project" value="InterPro"/>
</dbReference>
<dbReference type="Gene3D" id="3.90.226.10">
    <property type="entry name" value="2-enoyl-CoA Hydratase, Chain A, domain 1"/>
    <property type="match status" value="1"/>
</dbReference>
<name>A0A7X2GZ07_9NEIS</name>
<comment type="caution">
    <text evidence="4">The sequence shown here is derived from an EMBL/GenBank/DDBJ whole genome shotgun (WGS) entry which is preliminary data.</text>
</comment>
<dbReference type="RefSeq" id="WP_095502970.1">
    <property type="nucleotide sequence ID" value="NZ_WJXO01000001.1"/>
</dbReference>
<protein>
    <recommendedName>
        <fullName evidence="3">Peptidase S49 domain-containing protein</fullName>
    </recommendedName>
</protein>
<accession>A0A7X2GZ07</accession>
<keyword evidence="2" id="KW-0175">Coiled coil</keyword>
<evidence type="ECO:0000313" key="4">
    <source>
        <dbReference type="EMBL" id="MRN38601.1"/>
    </source>
</evidence>
<sequence>MKLYKGAMWAGTEETLYAAQNALDKIEANLTTFKPDEVDTGNPFVKTVGSTAIISIKGPLLNADIPDEFARFVGVTTYPGLQRAVQAVETDSDVSRVILDVDSGGGQVKGLYDTRQALLRLAASKPVETFAGECIASAAYWLGSCGKSITALPVTVAGSIGVIAVHYDERDAARAEGYKPYVLRAGAKKHLGHSMEEFSPEAQAEIQKSLDFTHKTFMQDVADSRGMSLAAVSTTVGNGQVFYGQEAVDVGLVDKLGSFESLMMKQSQNSVFNVNRSGYTTAAQVSDVTGQVNNGEFTMNLEEAMVEIGRLNGEAETSKNALAAIEAKAATLEAEKLQLEVSNKALAASLAEANSENEGFADVLKANIEAKACALGTKVLMPETLAGLKTMNAQLEGEFQTKFPSGAVAAIAQPEDKEVAQVEIAPWLKRVKLEKGV</sequence>
<organism evidence="4 5">
    <name type="scientific">Neisseria brasiliensis</name>
    <dbReference type="NCBI Taxonomy" id="2666100"/>
    <lineage>
        <taxon>Bacteria</taxon>
        <taxon>Pseudomonadati</taxon>
        <taxon>Pseudomonadota</taxon>
        <taxon>Betaproteobacteria</taxon>
        <taxon>Neisseriales</taxon>
        <taxon>Neisseriaceae</taxon>
        <taxon>Neisseria</taxon>
    </lineage>
</organism>
<evidence type="ECO:0000313" key="5">
    <source>
        <dbReference type="Proteomes" id="UP000486297"/>
    </source>
</evidence>
<dbReference type="PANTHER" id="PTHR42987:SF4">
    <property type="entry name" value="PROTEASE SOHB-RELATED"/>
    <property type="match status" value="1"/>
</dbReference>
<dbReference type="InterPro" id="IPR033855">
    <property type="entry name" value="Protein_C"/>
</dbReference>